<organism evidence="3 4">
    <name type="scientific">Nonomuraea coxensis DSM 45129</name>
    <dbReference type="NCBI Taxonomy" id="1122611"/>
    <lineage>
        <taxon>Bacteria</taxon>
        <taxon>Bacillati</taxon>
        <taxon>Actinomycetota</taxon>
        <taxon>Actinomycetes</taxon>
        <taxon>Streptosporangiales</taxon>
        <taxon>Streptosporangiaceae</taxon>
        <taxon>Nonomuraea</taxon>
    </lineage>
</organism>
<feature type="compositionally biased region" description="Acidic residues" evidence="1">
    <location>
        <begin position="185"/>
        <end position="194"/>
    </location>
</feature>
<accession>A0ABX8U5C1</accession>
<feature type="region of interest" description="Disordered" evidence="1">
    <location>
        <begin position="268"/>
        <end position="302"/>
    </location>
</feature>
<gene>
    <name evidence="3" type="ORF">Nocox_26365</name>
</gene>
<protein>
    <submittedName>
        <fullName evidence="3">Uncharacterized protein</fullName>
    </submittedName>
</protein>
<feature type="region of interest" description="Disordered" evidence="1">
    <location>
        <begin position="106"/>
        <end position="226"/>
    </location>
</feature>
<feature type="signal peptide" evidence="2">
    <location>
        <begin position="1"/>
        <end position="21"/>
    </location>
</feature>
<dbReference type="EMBL" id="CP068985">
    <property type="protein sequence ID" value="QYC42874.1"/>
    <property type="molecule type" value="Genomic_DNA"/>
</dbReference>
<feature type="compositionally biased region" description="Low complexity" evidence="1">
    <location>
        <begin position="215"/>
        <end position="226"/>
    </location>
</feature>
<sequence length="453" mass="46411">MTRGLLLASLAAGTLVAPASASTATATASTTAVSTTALSTAAASTVGAVPGAALPAAPFSPPSSAEDGPVIRAIDVRPAEPVAGPRGSVRLVIDVIAKGTRGRNGVTVEVEPGAPPGPVLASKPLPAEPPTVHTPAEPPEPQSPTDPTQPDSPAGPVKPGSPGGPVKPGSPGGPTEPGFPGGPPELDDPEEPPALDDPPTTPDATAPAPRPTPALAPALRPAGLPTGHAAARFQHPVPLEHPALLQRSVPLQRPALLQRSVPLQRPIPFQPSAGHAGAGTHMGGGLPRARAVVPGQGARRPADGWETWRFLPDKKLSRYYPTGAWTVTATARGKGGRTVTEYAAFQFRRATRLSPLHAEKSGSGGGSVRVRGSLTRVDPRGLTDYGPFGGQRLEVLWRPDLTSAWQRVGETVTDAAGGFETTVGGRTKGYWRVRFPGTGHYASTTSRSRRIAP</sequence>
<evidence type="ECO:0000313" key="4">
    <source>
        <dbReference type="Proteomes" id="UP000824681"/>
    </source>
</evidence>
<feature type="compositionally biased region" description="Gly residues" evidence="1">
    <location>
        <begin position="276"/>
        <end position="286"/>
    </location>
</feature>
<dbReference type="Proteomes" id="UP000824681">
    <property type="component" value="Chromosome"/>
</dbReference>
<evidence type="ECO:0000256" key="1">
    <source>
        <dbReference type="SAM" id="MobiDB-lite"/>
    </source>
</evidence>
<evidence type="ECO:0000256" key="2">
    <source>
        <dbReference type="SAM" id="SignalP"/>
    </source>
</evidence>
<reference evidence="3 4" key="1">
    <citation type="journal article" date="2021" name="ACS Chem. Biol.">
        <title>Genomic-Led Discovery of a Novel Glycopeptide Antibiotic by Nonomuraea coxensis DSM 45129.</title>
        <authorList>
            <person name="Yushchuk O."/>
            <person name="Vior N.M."/>
            <person name="Andreo-Vidal A."/>
            <person name="Berini F."/>
            <person name="Ruckert C."/>
            <person name="Busche T."/>
            <person name="Binda E."/>
            <person name="Kalinowski J."/>
            <person name="Truman A.W."/>
            <person name="Marinelli F."/>
        </authorList>
    </citation>
    <scope>NUCLEOTIDE SEQUENCE [LARGE SCALE GENOMIC DNA]</scope>
    <source>
        <strain evidence="3 4">DSM 45129</strain>
    </source>
</reference>
<keyword evidence="2" id="KW-0732">Signal</keyword>
<evidence type="ECO:0000313" key="3">
    <source>
        <dbReference type="EMBL" id="QYC42874.1"/>
    </source>
</evidence>
<keyword evidence="4" id="KW-1185">Reference proteome</keyword>
<feature type="chain" id="PRO_5045541475" evidence="2">
    <location>
        <begin position="22"/>
        <end position="453"/>
    </location>
</feature>
<name>A0ABX8U5C1_9ACTN</name>
<proteinExistence type="predicted"/>
<dbReference type="RefSeq" id="WP_026215233.1">
    <property type="nucleotide sequence ID" value="NZ_CP068985.1"/>
</dbReference>